<keyword evidence="1" id="KW-0812">Transmembrane</keyword>
<dbReference type="InterPro" id="IPR010133">
    <property type="entry name" value="Bacteriocin_signal_seq"/>
</dbReference>
<proteinExistence type="predicted"/>
<comment type="caution">
    <text evidence="2">The sequence shown here is derived from an EMBL/GenBank/DDBJ whole genome shotgun (WGS) entry which is preliminary data.</text>
</comment>
<dbReference type="Proteomes" id="UP000317430">
    <property type="component" value="Unassembled WGS sequence"/>
</dbReference>
<dbReference type="NCBIfam" id="TIGR01847">
    <property type="entry name" value="bacteriocin_sig"/>
    <property type="match status" value="1"/>
</dbReference>
<keyword evidence="3" id="KW-1185">Reference proteome</keyword>
<dbReference type="EMBL" id="VOHL01000001">
    <property type="protein sequence ID" value="TWS98796.1"/>
    <property type="molecule type" value="Genomic_DNA"/>
</dbReference>
<protein>
    <submittedName>
        <fullName evidence="2">Bacteriocin</fullName>
    </submittedName>
</protein>
<accession>A0A5C5SCV5</accession>
<evidence type="ECO:0000313" key="2">
    <source>
        <dbReference type="EMBL" id="TWS98796.1"/>
    </source>
</evidence>
<dbReference type="OrthoDB" id="2224783at2"/>
<organism evidence="2 3">
    <name type="scientific">Streptococcus cuniculipharyngis</name>
    <dbReference type="NCBI Taxonomy" id="1562651"/>
    <lineage>
        <taxon>Bacteria</taxon>
        <taxon>Bacillati</taxon>
        <taxon>Bacillota</taxon>
        <taxon>Bacilli</taxon>
        <taxon>Lactobacillales</taxon>
        <taxon>Streptococcaceae</taxon>
        <taxon>Streptococcus</taxon>
    </lineage>
</organism>
<feature type="transmembrane region" description="Helical" evidence="1">
    <location>
        <begin position="39"/>
        <end position="57"/>
    </location>
</feature>
<name>A0A5C5SCV5_9STRE</name>
<sequence length="58" mass="6484">MDTKQTPTKFSKSTFSELSASELNHISGGNWWTIFLNSLHQNLIISLVAIGGQFFLIN</sequence>
<reference evidence="2 3" key="1">
    <citation type="submission" date="2019-08" db="EMBL/GenBank/DDBJ databases">
        <authorList>
            <person name="Lei W."/>
        </authorList>
    </citation>
    <scope>NUCLEOTIDE SEQUENCE [LARGE SCALE GENOMIC DNA]</scope>
    <source>
        <strain evidence="2 3">CCUG 66496</strain>
    </source>
</reference>
<keyword evidence="1" id="KW-1133">Transmembrane helix</keyword>
<dbReference type="AlphaFoldDB" id="A0A5C5SCV5"/>
<evidence type="ECO:0000313" key="3">
    <source>
        <dbReference type="Proteomes" id="UP000317430"/>
    </source>
</evidence>
<evidence type="ECO:0000256" key="1">
    <source>
        <dbReference type="SAM" id="Phobius"/>
    </source>
</evidence>
<keyword evidence="1" id="KW-0472">Membrane</keyword>
<gene>
    <name evidence="2" type="ORF">FRX57_00860</name>
</gene>